<feature type="region of interest" description="Disordered" evidence="1">
    <location>
        <begin position="457"/>
        <end position="495"/>
    </location>
</feature>
<dbReference type="Proteomes" id="UP000521872">
    <property type="component" value="Unassembled WGS sequence"/>
</dbReference>
<feature type="region of interest" description="Disordered" evidence="1">
    <location>
        <begin position="116"/>
        <end position="142"/>
    </location>
</feature>
<organism evidence="2 3">
    <name type="scientific">Agrocybe pediades</name>
    <dbReference type="NCBI Taxonomy" id="84607"/>
    <lineage>
        <taxon>Eukaryota</taxon>
        <taxon>Fungi</taxon>
        <taxon>Dikarya</taxon>
        <taxon>Basidiomycota</taxon>
        <taxon>Agaricomycotina</taxon>
        <taxon>Agaricomycetes</taxon>
        <taxon>Agaricomycetidae</taxon>
        <taxon>Agaricales</taxon>
        <taxon>Agaricineae</taxon>
        <taxon>Strophariaceae</taxon>
        <taxon>Agrocybe</taxon>
    </lineage>
</organism>
<comment type="caution">
    <text evidence="2">The sequence shown here is derived from an EMBL/GenBank/DDBJ whole genome shotgun (WGS) entry which is preliminary data.</text>
</comment>
<feature type="compositionally biased region" description="Basic residues" evidence="1">
    <location>
        <begin position="31"/>
        <end position="44"/>
    </location>
</feature>
<feature type="region of interest" description="Disordered" evidence="1">
    <location>
        <begin position="22"/>
        <end position="69"/>
    </location>
</feature>
<sequence>MSKPSIQDVILDSTIQALNELNIGKDEGAPHQRRPYRQRRRNTNARKAGNPLEEKPPTTNTSKSVTASASATIIESSPNGSAGGAGPGGAVNIHDGEFNAVAGSHFTVNNLTINNASGEVLPSNKGRNFRNKGQRGKNAKQNRGLVTFQRSPDLDPYIQRSCDVYSRHLAPLGRGFPLWLPAPNRNLPVEYQKTGTRIGDVGIITSSGGFDFQFNACLPWDHPINPGHGNGGLAMPDGFEPLVLHPNDVREYSPCGRGSSLASASVKKTFRKGEFVFESASPEGAILTIPDGSSAAELGNIKKLQDYATQHAESWYRYVNVVCGRRARNGEVRMIIGFDKTASWGMATFSNPAGHREPSVLRFKAAENERGDSPNGVEEYWWDYSGVHMAEARTGPDSRDVERLRRSLEANLNCSGNRGHELEEQFENQCLFIRTLNLRMQDGVWGELKAEFGDVSEDEDSDDRFTFGLGSGSSRPASSGSDSSTAVSSGQSSAGSKFNFGSTRYNLSSERFEAEGALANHPSTILNKLLLMSNAQAKMAITTDHDWMSVITEDDYTMPSDMEIARRINSSFSFMQDGGVAYLAQGKVPSTPQSVETSKLHNQCGSNNEEPVYADDIFVDEEDMFAFSPPEDDWNQLPVQPANANGTLEVPAPVTSMQQTHQPRTTESSLDETACKILYWRSMW</sequence>
<feature type="compositionally biased region" description="Low complexity" evidence="1">
    <location>
        <begin position="472"/>
        <end position="495"/>
    </location>
</feature>
<protein>
    <submittedName>
        <fullName evidence="2">Uncharacterized protein</fullName>
    </submittedName>
</protein>
<dbReference type="EMBL" id="JAACJL010000032">
    <property type="protein sequence ID" value="KAF4615890.1"/>
    <property type="molecule type" value="Genomic_DNA"/>
</dbReference>
<evidence type="ECO:0000313" key="3">
    <source>
        <dbReference type="Proteomes" id="UP000521872"/>
    </source>
</evidence>
<proteinExistence type="predicted"/>
<accession>A0A8H4QR59</accession>
<keyword evidence="3" id="KW-1185">Reference proteome</keyword>
<reference evidence="2 3" key="1">
    <citation type="submission" date="2019-12" db="EMBL/GenBank/DDBJ databases">
        <authorList>
            <person name="Floudas D."/>
            <person name="Bentzer J."/>
            <person name="Ahren D."/>
            <person name="Johansson T."/>
            <person name="Persson P."/>
            <person name="Tunlid A."/>
        </authorList>
    </citation>
    <scope>NUCLEOTIDE SEQUENCE [LARGE SCALE GENOMIC DNA]</scope>
    <source>
        <strain evidence="2 3">CBS 102.39</strain>
    </source>
</reference>
<feature type="compositionally biased region" description="Basic residues" evidence="1">
    <location>
        <begin position="127"/>
        <end position="140"/>
    </location>
</feature>
<feature type="region of interest" description="Disordered" evidence="1">
    <location>
        <begin position="629"/>
        <end position="668"/>
    </location>
</feature>
<gene>
    <name evidence="2" type="ORF">D9613_011404</name>
</gene>
<name>A0A8H4QR59_9AGAR</name>
<evidence type="ECO:0000256" key="1">
    <source>
        <dbReference type="SAM" id="MobiDB-lite"/>
    </source>
</evidence>
<dbReference type="AlphaFoldDB" id="A0A8H4QR59"/>
<feature type="compositionally biased region" description="Low complexity" evidence="1">
    <location>
        <begin position="58"/>
        <end position="69"/>
    </location>
</feature>
<feature type="compositionally biased region" description="Polar residues" evidence="1">
    <location>
        <begin position="655"/>
        <end position="668"/>
    </location>
</feature>
<evidence type="ECO:0000313" key="2">
    <source>
        <dbReference type="EMBL" id="KAF4615890.1"/>
    </source>
</evidence>